<feature type="transmembrane region" description="Helical" evidence="5">
    <location>
        <begin position="233"/>
        <end position="251"/>
    </location>
</feature>
<feature type="domain" description="Major facilitator superfamily (MFS) profile" evidence="6">
    <location>
        <begin position="22"/>
        <end position="353"/>
    </location>
</feature>
<evidence type="ECO:0000256" key="2">
    <source>
        <dbReference type="ARBA" id="ARBA00022692"/>
    </source>
</evidence>
<dbReference type="InterPro" id="IPR020846">
    <property type="entry name" value="MFS_dom"/>
</dbReference>
<dbReference type="InterPro" id="IPR005829">
    <property type="entry name" value="Sugar_transporter_CS"/>
</dbReference>
<dbReference type="RefSeq" id="WP_349297986.1">
    <property type="nucleotide sequence ID" value="NZ_JBEDNQ010000004.1"/>
</dbReference>
<feature type="transmembrane region" description="Helical" evidence="5">
    <location>
        <begin position="87"/>
        <end position="107"/>
    </location>
</feature>
<dbReference type="Pfam" id="PF07690">
    <property type="entry name" value="MFS_1"/>
    <property type="match status" value="1"/>
</dbReference>
<keyword evidence="8" id="KW-1185">Reference proteome</keyword>
<feature type="transmembrane region" description="Helical" evidence="5">
    <location>
        <begin position="257"/>
        <end position="277"/>
    </location>
</feature>
<evidence type="ECO:0000256" key="4">
    <source>
        <dbReference type="ARBA" id="ARBA00023136"/>
    </source>
</evidence>
<protein>
    <submittedName>
        <fullName evidence="7">MFS transporter</fullName>
    </submittedName>
</protein>
<dbReference type="PANTHER" id="PTHR23508:SF10">
    <property type="entry name" value="CARBOXYLIC ACID TRANSPORTER PROTEIN HOMOLOG"/>
    <property type="match status" value="1"/>
</dbReference>
<sequence>MSSPASAVTPATAYTPRERHLILTFAIVGALIESMELNLLSYPLRDLAGSFAVSTQSVVAVITWQSLASIAGGFLFGWVADRWGRRASYVVFTALYSFAAIVGGFVHDYTLFTLTRVVAGLAMGGAFGVVFAMFAESWRSPRRGFMGSVLQGMFLAGTLVTQLILFVTISTLGSDPGWRTGFVVIGGVCLAIAGAAAVWLPASTVVLTVGTLLGIVSYVVAGTTSDRIGRRRATLVASVVGVLAFAGFAFAGTGSTVVAVVALIGPAIGYAGFGVLGTWISEFYPTRYRAFGSNATYYVARGLGSGLFPLAAVSIAGGDLRIALALGGVGALVGLIGCLFVPDTAHRVITAAG</sequence>
<dbReference type="InterPro" id="IPR036259">
    <property type="entry name" value="MFS_trans_sf"/>
</dbReference>
<dbReference type="PROSITE" id="PS50850">
    <property type="entry name" value="MFS"/>
    <property type="match status" value="1"/>
</dbReference>
<dbReference type="InterPro" id="IPR005828">
    <property type="entry name" value="MFS_sugar_transport-like"/>
</dbReference>
<feature type="transmembrane region" description="Helical" evidence="5">
    <location>
        <begin position="113"/>
        <end position="135"/>
    </location>
</feature>
<comment type="subcellular location">
    <subcellularLocation>
        <location evidence="1">Cell membrane</location>
        <topology evidence="1">Multi-pass membrane protein</topology>
    </subcellularLocation>
</comment>
<feature type="transmembrane region" description="Helical" evidence="5">
    <location>
        <begin position="147"/>
        <end position="170"/>
    </location>
</feature>
<evidence type="ECO:0000259" key="6">
    <source>
        <dbReference type="PROSITE" id="PS50850"/>
    </source>
</evidence>
<feature type="transmembrane region" description="Helical" evidence="5">
    <location>
        <begin position="21"/>
        <end position="42"/>
    </location>
</feature>
<evidence type="ECO:0000313" key="8">
    <source>
        <dbReference type="Proteomes" id="UP001494902"/>
    </source>
</evidence>
<comment type="caution">
    <text evidence="7">The sequence shown here is derived from an EMBL/GenBank/DDBJ whole genome shotgun (WGS) entry which is preliminary data.</text>
</comment>
<keyword evidence="3 5" id="KW-1133">Transmembrane helix</keyword>
<evidence type="ECO:0000256" key="5">
    <source>
        <dbReference type="SAM" id="Phobius"/>
    </source>
</evidence>
<dbReference type="SUPFAM" id="SSF103473">
    <property type="entry name" value="MFS general substrate transporter"/>
    <property type="match status" value="1"/>
</dbReference>
<keyword evidence="4 5" id="KW-0472">Membrane</keyword>
<dbReference type="Pfam" id="PF00083">
    <property type="entry name" value="Sugar_tr"/>
    <property type="match status" value="1"/>
</dbReference>
<feature type="transmembrane region" description="Helical" evidence="5">
    <location>
        <begin position="62"/>
        <end position="80"/>
    </location>
</feature>
<feature type="transmembrane region" description="Helical" evidence="5">
    <location>
        <begin position="298"/>
        <end position="316"/>
    </location>
</feature>
<evidence type="ECO:0000256" key="1">
    <source>
        <dbReference type="ARBA" id="ARBA00004651"/>
    </source>
</evidence>
<accession>A0ABV1K8V8</accession>
<dbReference type="Gene3D" id="1.20.1250.20">
    <property type="entry name" value="MFS general substrate transporter like domains"/>
    <property type="match status" value="2"/>
</dbReference>
<evidence type="ECO:0000256" key="3">
    <source>
        <dbReference type="ARBA" id="ARBA00022989"/>
    </source>
</evidence>
<proteinExistence type="predicted"/>
<organism evidence="7 8">
    <name type="scientific">Pseudonocardia nematodicida</name>
    <dbReference type="NCBI Taxonomy" id="1206997"/>
    <lineage>
        <taxon>Bacteria</taxon>
        <taxon>Bacillati</taxon>
        <taxon>Actinomycetota</taxon>
        <taxon>Actinomycetes</taxon>
        <taxon>Pseudonocardiales</taxon>
        <taxon>Pseudonocardiaceae</taxon>
        <taxon>Pseudonocardia</taxon>
    </lineage>
</organism>
<dbReference type="EMBL" id="JBEDNQ010000004">
    <property type="protein sequence ID" value="MEQ3550904.1"/>
    <property type="molecule type" value="Genomic_DNA"/>
</dbReference>
<gene>
    <name evidence="7" type="ORF">WIS52_10505</name>
</gene>
<feature type="transmembrane region" description="Helical" evidence="5">
    <location>
        <begin position="190"/>
        <end position="221"/>
    </location>
</feature>
<dbReference type="PANTHER" id="PTHR23508">
    <property type="entry name" value="CARBOXYLIC ACID TRANSPORTER PROTEIN HOMOLOG"/>
    <property type="match status" value="1"/>
</dbReference>
<feature type="transmembrane region" description="Helical" evidence="5">
    <location>
        <begin position="322"/>
        <end position="341"/>
    </location>
</feature>
<dbReference type="Proteomes" id="UP001494902">
    <property type="component" value="Unassembled WGS sequence"/>
</dbReference>
<name>A0ABV1K8V8_9PSEU</name>
<dbReference type="PROSITE" id="PS00216">
    <property type="entry name" value="SUGAR_TRANSPORT_1"/>
    <property type="match status" value="1"/>
</dbReference>
<reference evidence="7 8" key="1">
    <citation type="submission" date="2024-03" db="EMBL/GenBank/DDBJ databases">
        <title>Draft genome sequence of Pseudonocardia nematodicida JCM 31783.</title>
        <authorList>
            <person name="Butdee W."/>
            <person name="Duangmal K."/>
        </authorList>
    </citation>
    <scope>NUCLEOTIDE SEQUENCE [LARGE SCALE GENOMIC DNA]</scope>
    <source>
        <strain evidence="7 8">JCM 31783</strain>
    </source>
</reference>
<dbReference type="InterPro" id="IPR011701">
    <property type="entry name" value="MFS"/>
</dbReference>
<evidence type="ECO:0000313" key="7">
    <source>
        <dbReference type="EMBL" id="MEQ3550904.1"/>
    </source>
</evidence>
<keyword evidence="2 5" id="KW-0812">Transmembrane</keyword>